<gene>
    <name evidence="2" type="ORF">ALP97_01229</name>
</gene>
<name>A0A3M4PVQ1_9PSED</name>
<evidence type="ECO:0000313" key="2">
    <source>
        <dbReference type="EMBL" id="RMQ82179.1"/>
    </source>
</evidence>
<feature type="region of interest" description="Disordered" evidence="1">
    <location>
        <begin position="623"/>
        <end position="655"/>
    </location>
</feature>
<protein>
    <submittedName>
        <fullName evidence="2">Uncharacterized protein</fullName>
    </submittedName>
</protein>
<reference evidence="2 3" key="1">
    <citation type="submission" date="2018-08" db="EMBL/GenBank/DDBJ databases">
        <title>Recombination of ecologically and evolutionarily significant loci maintains genetic cohesion in the Pseudomonas syringae species complex.</title>
        <authorList>
            <person name="Dillon M."/>
            <person name="Thakur S."/>
            <person name="Almeida R.N.D."/>
            <person name="Weir B.S."/>
            <person name="Guttman D.S."/>
        </authorList>
    </citation>
    <scope>NUCLEOTIDE SEQUENCE [LARGE SCALE GENOMIC DNA]</scope>
    <source>
        <strain evidence="2 3">ICMP 11288</strain>
    </source>
</reference>
<feature type="region of interest" description="Disordered" evidence="1">
    <location>
        <begin position="1"/>
        <end position="60"/>
    </location>
</feature>
<comment type="caution">
    <text evidence="2">The sequence shown here is derived from an EMBL/GenBank/DDBJ whole genome shotgun (WGS) entry which is preliminary data.</text>
</comment>
<evidence type="ECO:0000313" key="3">
    <source>
        <dbReference type="Proteomes" id="UP000277179"/>
    </source>
</evidence>
<evidence type="ECO:0000256" key="1">
    <source>
        <dbReference type="SAM" id="MobiDB-lite"/>
    </source>
</evidence>
<dbReference type="EMBL" id="RBRL01000440">
    <property type="protein sequence ID" value="RMQ82179.1"/>
    <property type="molecule type" value="Genomic_DNA"/>
</dbReference>
<proteinExistence type="predicted"/>
<accession>A0A3M4PVQ1</accession>
<dbReference type="AlphaFoldDB" id="A0A3M4PVQ1"/>
<dbReference type="Proteomes" id="UP000277179">
    <property type="component" value="Unassembled WGS sequence"/>
</dbReference>
<dbReference type="RefSeq" id="WP_063611643.1">
    <property type="nucleotide sequence ID" value="NZ_RBRL01000440.1"/>
</dbReference>
<organism evidence="2 3">
    <name type="scientific">Pseudomonas salomonii</name>
    <dbReference type="NCBI Taxonomy" id="191391"/>
    <lineage>
        <taxon>Bacteria</taxon>
        <taxon>Pseudomonadati</taxon>
        <taxon>Pseudomonadota</taxon>
        <taxon>Gammaproteobacteria</taxon>
        <taxon>Pseudomonadales</taxon>
        <taxon>Pseudomonadaceae</taxon>
        <taxon>Pseudomonas</taxon>
    </lineage>
</organism>
<feature type="region of interest" description="Disordered" evidence="1">
    <location>
        <begin position="547"/>
        <end position="570"/>
    </location>
</feature>
<sequence length="909" mass="99589">MNTLSPLLPPPITTPAQHSRPTRAIDTAPTVENTPSGMPPLSEDKASGLGQKPSSAPTPNHELDFAKGVIYGALGVSPPTASYTLQERLQRIDAYAGRVVTQIKHIESGEEGESNIRFQKTRQFLEPAGYFSGGLLAAGLDPHEKITVTFNAYVGKWKPEVKTNTETRTYFAWEIAAGALKHDRPAEGGLLNFQTMEIQPQDRSRINDLEALGAKLQDHWKDDIAKPMHDESGALAKRSGKADAYVVKGILQGLRNDKDIYKTLTPEGQIAVDRTLDKKGNVLIPNIYGYPMAGYAFIPYVNYHGNYDTRPNQGLMIDLKNGTVNEIDGDDDFARWAGNNREALRASFNAQDKQGGKDAHWPAAGNVLENIIEGNHAHYPGRHNFLSDKQVPVKETFNYTQSRTQSYHLKFGDLKSGIAADYQELNANNAKWADQTEVFGASQQTWKEAKELWGRTFGYVPILGNAGNIYFGVHDSIYGMTADDRVGGTAAAVISGLQLAHEIAPSVAEAGLGEPAIATRASTPRPYSWKYNEQTRDFEFVRAPETSNKADTNATKPASTVVTPPTKTASSFPGMQEIEFRGKTYFVADKPDAWDGTAYLLRVKDPSDPTKLVSSGIVANPDETGAWKKAGETGGGRWPWQRPESPTPSIEPKTPLMSDQFLELDGTKMRGSTTLDQYLNGEEHAYTYGVAINDNGETVPQVSWTVDENPAHATPHPTAGKSTFGTSEYSEQFIKDINRSRFTVNTPEGTTLEINIPEQVRLLQQQKGATLSTAELNSVIQENIEKFEIAIPDAALRARISEVANQWLLGAAPDEFRTSRFNGTVFGSGRDPHYIIEYAGEGKTATVTGKSDFILTRLDESNGELETLTDVNVKASRTITIDTSNEIDSDGYVINPSAPTRIEITAVLD</sequence>